<dbReference type="Pfam" id="PF03402">
    <property type="entry name" value="V1R"/>
    <property type="match status" value="1"/>
</dbReference>
<sequence>MIYIQTSITTQIRHLFIYCQNNRILKNASLSVGFFLLVLIGIPGNVYILLKFLIVRLIEKKLLPTNIILMVLSLSNLLIVISRVIPQYLHATGVENLLDDTKCKMFVYTYRVSRAMSICTTSLLSCHQCILIAPKIKLWIYLKQKVTQNVWKILLIILSANLIVYRTSLMYANSNNNATVSPYALRLVYCNTDYLNYINYISNGIVFAFRDFLFVGLMALASSYIVYTLICHERSIKGIRSSDKTEKRSVEYKASRSVIMLVTLYVLLYGFDNSMWIYTLTLSNVKPDMNDIRIALACSYSALSSIVMIATNPKLQHKTKMAFCNRFFLWNQQSYTEKNIQINCIG</sequence>
<dbReference type="InterPro" id="IPR017452">
    <property type="entry name" value="GPCR_Rhodpsn_7TM"/>
</dbReference>
<dbReference type="Ensembl" id="ENSLLET00000013669.1">
    <property type="protein sequence ID" value="ENSLLEP00000013152.1"/>
    <property type="gene ID" value="ENSLLEG00000008309.1"/>
</dbReference>
<keyword evidence="8 11" id="KW-0472">Membrane</keyword>
<feature type="transmembrane region" description="Helical" evidence="11">
    <location>
        <begin position="62"/>
        <end position="85"/>
    </location>
</feature>
<evidence type="ECO:0000256" key="4">
    <source>
        <dbReference type="ARBA" id="ARBA00022507"/>
    </source>
</evidence>
<name>A0A8C5MF00_9ANUR</name>
<feature type="transmembrane region" description="Helical" evidence="11">
    <location>
        <begin position="153"/>
        <end position="172"/>
    </location>
</feature>
<evidence type="ECO:0000256" key="11">
    <source>
        <dbReference type="RuleBase" id="RU364061"/>
    </source>
</evidence>
<evidence type="ECO:0000256" key="10">
    <source>
        <dbReference type="ARBA" id="ARBA00023224"/>
    </source>
</evidence>
<evidence type="ECO:0000256" key="2">
    <source>
        <dbReference type="ARBA" id="ARBA00010663"/>
    </source>
</evidence>
<dbReference type="OrthoDB" id="9606139at2759"/>
<keyword evidence="14" id="KW-1185">Reference proteome</keyword>
<dbReference type="InterPro" id="IPR004072">
    <property type="entry name" value="Vmron_rcpt_1"/>
</dbReference>
<evidence type="ECO:0000256" key="8">
    <source>
        <dbReference type="ARBA" id="ARBA00023136"/>
    </source>
</evidence>
<protein>
    <recommendedName>
        <fullName evidence="11">Vomeronasal type-1 receptor</fullName>
    </recommendedName>
</protein>
<feature type="transmembrane region" description="Helical" evidence="11">
    <location>
        <begin position="212"/>
        <end position="232"/>
    </location>
</feature>
<keyword evidence="9 11" id="KW-0675">Receptor</keyword>
<keyword evidence="10 11" id="KW-0807">Transducer</keyword>
<dbReference type="PANTHER" id="PTHR24062">
    <property type="entry name" value="VOMERONASAL TYPE-1 RECEPTOR"/>
    <property type="match status" value="1"/>
</dbReference>
<evidence type="ECO:0000313" key="14">
    <source>
        <dbReference type="Proteomes" id="UP000694569"/>
    </source>
</evidence>
<dbReference type="AlphaFoldDB" id="A0A8C5MF00"/>
<keyword evidence="3 11" id="KW-1003">Cell membrane</keyword>
<evidence type="ECO:0000256" key="6">
    <source>
        <dbReference type="ARBA" id="ARBA00022989"/>
    </source>
</evidence>
<feature type="transmembrane region" description="Helical" evidence="11">
    <location>
        <begin position="253"/>
        <end position="272"/>
    </location>
</feature>
<proteinExistence type="inferred from homology"/>
<evidence type="ECO:0000256" key="7">
    <source>
        <dbReference type="ARBA" id="ARBA00023040"/>
    </source>
</evidence>
<reference evidence="13" key="2">
    <citation type="submission" date="2025-09" db="UniProtKB">
        <authorList>
            <consortium name="Ensembl"/>
        </authorList>
    </citation>
    <scope>IDENTIFICATION</scope>
</reference>
<comment type="subcellular location">
    <subcellularLocation>
        <location evidence="1 11">Cell membrane</location>
        <topology evidence="1 11">Multi-pass membrane protein</topology>
    </subcellularLocation>
</comment>
<dbReference type="Proteomes" id="UP000694569">
    <property type="component" value="Unplaced"/>
</dbReference>
<feature type="transmembrane region" description="Helical" evidence="11">
    <location>
        <begin position="292"/>
        <end position="311"/>
    </location>
</feature>
<evidence type="ECO:0000256" key="9">
    <source>
        <dbReference type="ARBA" id="ARBA00023170"/>
    </source>
</evidence>
<dbReference type="PROSITE" id="PS50262">
    <property type="entry name" value="G_PROTEIN_RECEP_F1_2"/>
    <property type="match status" value="1"/>
</dbReference>
<dbReference type="GeneTree" id="ENSGT01030000234553"/>
<dbReference type="GO" id="GO:0005886">
    <property type="term" value="C:plasma membrane"/>
    <property type="evidence" value="ECO:0007669"/>
    <property type="project" value="UniProtKB-SubCell"/>
</dbReference>
<evidence type="ECO:0000313" key="13">
    <source>
        <dbReference type="Ensembl" id="ENSLLEP00000013152.1"/>
    </source>
</evidence>
<keyword evidence="7 11" id="KW-0297">G-protein coupled receptor</keyword>
<evidence type="ECO:0000256" key="1">
    <source>
        <dbReference type="ARBA" id="ARBA00004651"/>
    </source>
</evidence>
<keyword evidence="6 11" id="KW-1133">Transmembrane helix</keyword>
<dbReference type="GO" id="GO:0019236">
    <property type="term" value="P:response to pheromone"/>
    <property type="evidence" value="ECO:0007669"/>
    <property type="project" value="UniProtKB-KW"/>
</dbReference>
<keyword evidence="4 11" id="KW-0589">Pheromone response</keyword>
<organism evidence="13 14">
    <name type="scientific">Leptobrachium leishanense</name>
    <name type="common">Leishan spiny toad</name>
    <dbReference type="NCBI Taxonomy" id="445787"/>
    <lineage>
        <taxon>Eukaryota</taxon>
        <taxon>Metazoa</taxon>
        <taxon>Chordata</taxon>
        <taxon>Craniata</taxon>
        <taxon>Vertebrata</taxon>
        <taxon>Euteleostomi</taxon>
        <taxon>Amphibia</taxon>
        <taxon>Batrachia</taxon>
        <taxon>Anura</taxon>
        <taxon>Pelobatoidea</taxon>
        <taxon>Megophryidae</taxon>
        <taxon>Leptobrachium</taxon>
    </lineage>
</organism>
<comment type="similarity">
    <text evidence="2 11">Belongs to the G-protein coupled receptor 1 family.</text>
</comment>
<dbReference type="FunFam" id="1.20.1070.10:FF:000300">
    <property type="entry name" value="Vomeronasal type-1 receptor"/>
    <property type="match status" value="1"/>
</dbReference>
<dbReference type="Gene3D" id="1.20.1070.10">
    <property type="entry name" value="Rhodopsin 7-helix transmembrane proteins"/>
    <property type="match status" value="1"/>
</dbReference>
<evidence type="ECO:0000256" key="3">
    <source>
        <dbReference type="ARBA" id="ARBA00022475"/>
    </source>
</evidence>
<keyword evidence="5 11" id="KW-0812">Transmembrane</keyword>
<accession>A0A8C5MF00</accession>
<feature type="domain" description="G-protein coupled receptors family 1 profile" evidence="12">
    <location>
        <begin position="44"/>
        <end position="308"/>
    </location>
</feature>
<feature type="transmembrane region" description="Helical" evidence="11">
    <location>
        <begin position="30"/>
        <end position="50"/>
    </location>
</feature>
<dbReference type="GO" id="GO:0016503">
    <property type="term" value="F:pheromone receptor activity"/>
    <property type="evidence" value="ECO:0007669"/>
    <property type="project" value="InterPro"/>
</dbReference>
<dbReference type="SUPFAM" id="SSF81321">
    <property type="entry name" value="Family A G protein-coupled receptor-like"/>
    <property type="match status" value="1"/>
</dbReference>
<evidence type="ECO:0000256" key="5">
    <source>
        <dbReference type="ARBA" id="ARBA00022692"/>
    </source>
</evidence>
<evidence type="ECO:0000259" key="12">
    <source>
        <dbReference type="PROSITE" id="PS50262"/>
    </source>
</evidence>
<reference evidence="13" key="1">
    <citation type="submission" date="2025-08" db="UniProtKB">
        <authorList>
            <consortium name="Ensembl"/>
        </authorList>
    </citation>
    <scope>IDENTIFICATION</scope>
</reference>